<reference evidence="3 4" key="1">
    <citation type="submission" date="2020-01" db="EMBL/GenBank/DDBJ databases">
        <title>Complete genome sequence of Chitinophaga sp. H33E-04 isolated from quinoa roots.</title>
        <authorList>
            <person name="Weon H.-Y."/>
            <person name="Lee S.A."/>
        </authorList>
    </citation>
    <scope>NUCLEOTIDE SEQUENCE [LARGE SCALE GENOMIC DNA]</scope>
    <source>
        <strain evidence="3 4">H33E-04</strain>
    </source>
</reference>
<feature type="compositionally biased region" description="Polar residues" evidence="1">
    <location>
        <begin position="211"/>
        <end position="227"/>
    </location>
</feature>
<keyword evidence="4" id="KW-1185">Reference proteome</keyword>
<feature type="signal peptide" evidence="2">
    <location>
        <begin position="1"/>
        <end position="19"/>
    </location>
</feature>
<dbReference type="Proteomes" id="UP000476411">
    <property type="component" value="Chromosome"/>
</dbReference>
<name>A0A6B9ZE20_9BACT</name>
<organism evidence="3 4">
    <name type="scientific">Chitinophaga agri</name>
    <dbReference type="NCBI Taxonomy" id="2703787"/>
    <lineage>
        <taxon>Bacteria</taxon>
        <taxon>Pseudomonadati</taxon>
        <taxon>Bacteroidota</taxon>
        <taxon>Chitinophagia</taxon>
        <taxon>Chitinophagales</taxon>
        <taxon>Chitinophagaceae</taxon>
        <taxon>Chitinophaga</taxon>
    </lineage>
</organism>
<feature type="chain" id="PRO_5025396578" description="Outer membrane protein beta-barrel domain-containing protein" evidence="2">
    <location>
        <begin position="20"/>
        <end position="537"/>
    </location>
</feature>
<gene>
    <name evidence="3" type="ORF">GWR21_13695</name>
</gene>
<evidence type="ECO:0000313" key="4">
    <source>
        <dbReference type="Proteomes" id="UP000476411"/>
    </source>
</evidence>
<proteinExistence type="predicted"/>
<dbReference type="RefSeq" id="WP_162332296.1">
    <property type="nucleotide sequence ID" value="NZ_CP048113.1"/>
</dbReference>
<dbReference type="KEGG" id="chih:GWR21_13695"/>
<accession>A0A6B9ZE20</accession>
<dbReference type="AlphaFoldDB" id="A0A6B9ZE20"/>
<sequence length="537" mass="60420">MNRFLTVTVLLLLSARVFAQQEGPVAERPAYFIYSAGERTDKKLKVLLISTYIYRAKNFAFPHDQISTGMSLDFSKIILRIEREEKYFPADYDNIMFNPIKVSDIYGNFQRWNITHQYYDGITQNDNTLTALEKIRTALIKDYQQKGYSVYQVSFAPEIDGANQTSYSYYDAQTSTYKKFAFEQLSPLSPLWIPPFRTGNIRNLLAGLNTSTSQSSGGIVIESKSTGKSQTTNSKSYSSTSSSSSKSSDDPEKWKREADLKMWEAAALEAKGDTLYGMGALFYMQALDQYKAAFYTFPSARVQSKIDNINAMASLGKALREGMEKVDEGVERLDPHKKTRHIYGFVNYSGLLSSYDKIANPNDHTAMGAFLGVTGHRTFVSFEVRLGYMRAPAYEYNIMDINRQIVDGKVRIVQSSATLGMSGGVNIPIRNLVIYGLYGFDCMLTTSQKILTSGYSLDETPTFPYLLTKFTFGTIYRIPRTKIGIGFQYNLNSISGEKDGASAIINDKAPQEHYYLHSTTNEKYKYNNAGVLIGVTL</sequence>
<protein>
    <recommendedName>
        <fullName evidence="5">Outer membrane protein beta-barrel domain-containing protein</fullName>
    </recommendedName>
</protein>
<evidence type="ECO:0000256" key="1">
    <source>
        <dbReference type="SAM" id="MobiDB-lite"/>
    </source>
</evidence>
<dbReference type="EMBL" id="CP048113">
    <property type="protein sequence ID" value="QHS60608.1"/>
    <property type="molecule type" value="Genomic_DNA"/>
</dbReference>
<evidence type="ECO:0000313" key="3">
    <source>
        <dbReference type="EMBL" id="QHS60608.1"/>
    </source>
</evidence>
<evidence type="ECO:0000256" key="2">
    <source>
        <dbReference type="SAM" id="SignalP"/>
    </source>
</evidence>
<feature type="region of interest" description="Disordered" evidence="1">
    <location>
        <begin position="211"/>
        <end position="253"/>
    </location>
</feature>
<feature type="compositionally biased region" description="Low complexity" evidence="1">
    <location>
        <begin position="228"/>
        <end position="246"/>
    </location>
</feature>
<keyword evidence="2" id="KW-0732">Signal</keyword>
<evidence type="ECO:0008006" key="5">
    <source>
        <dbReference type="Google" id="ProtNLM"/>
    </source>
</evidence>